<name>A0AAV9GJ15_9PEZI</name>
<comment type="caution">
    <text evidence="2">The sequence shown here is derived from an EMBL/GenBank/DDBJ whole genome shotgun (WGS) entry which is preliminary data.</text>
</comment>
<proteinExistence type="predicted"/>
<evidence type="ECO:0000313" key="2">
    <source>
        <dbReference type="EMBL" id="KAK4448188.1"/>
    </source>
</evidence>
<reference evidence="2" key="2">
    <citation type="submission" date="2023-05" db="EMBL/GenBank/DDBJ databases">
        <authorList>
            <consortium name="Lawrence Berkeley National Laboratory"/>
            <person name="Steindorff A."/>
            <person name="Hensen N."/>
            <person name="Bonometti L."/>
            <person name="Westerberg I."/>
            <person name="Brannstrom I.O."/>
            <person name="Guillou S."/>
            <person name="Cros-Aarteil S."/>
            <person name="Calhoun S."/>
            <person name="Haridas S."/>
            <person name="Kuo A."/>
            <person name="Mondo S."/>
            <person name="Pangilinan J."/>
            <person name="Riley R."/>
            <person name="Labutti K."/>
            <person name="Andreopoulos B."/>
            <person name="Lipzen A."/>
            <person name="Chen C."/>
            <person name="Yanf M."/>
            <person name="Daum C."/>
            <person name="Ng V."/>
            <person name="Clum A."/>
            <person name="Ohm R."/>
            <person name="Martin F."/>
            <person name="Silar P."/>
            <person name="Natvig D."/>
            <person name="Lalanne C."/>
            <person name="Gautier V."/>
            <person name="Ament-Velasquez S.L."/>
            <person name="Kruys A."/>
            <person name="Hutchinson M.I."/>
            <person name="Powell A.J."/>
            <person name="Barry K."/>
            <person name="Miller A.N."/>
            <person name="Grigoriev I.V."/>
            <person name="Debuchy R."/>
            <person name="Gladieux P."/>
            <person name="Thoren M.H."/>
            <person name="Johannesson H."/>
        </authorList>
    </citation>
    <scope>NUCLEOTIDE SEQUENCE</scope>
    <source>
        <strain evidence="2">PSN243</strain>
    </source>
</reference>
<gene>
    <name evidence="2" type="ORF">QBC34DRAFT_426575</name>
</gene>
<dbReference type="EMBL" id="MU865944">
    <property type="protein sequence ID" value="KAK4448188.1"/>
    <property type="molecule type" value="Genomic_DNA"/>
</dbReference>
<reference evidence="2" key="1">
    <citation type="journal article" date="2023" name="Mol. Phylogenet. Evol.">
        <title>Genome-scale phylogeny and comparative genomics of the fungal order Sordariales.</title>
        <authorList>
            <person name="Hensen N."/>
            <person name="Bonometti L."/>
            <person name="Westerberg I."/>
            <person name="Brannstrom I.O."/>
            <person name="Guillou S."/>
            <person name="Cros-Aarteil S."/>
            <person name="Calhoun S."/>
            <person name="Haridas S."/>
            <person name="Kuo A."/>
            <person name="Mondo S."/>
            <person name="Pangilinan J."/>
            <person name="Riley R."/>
            <person name="LaButti K."/>
            <person name="Andreopoulos B."/>
            <person name="Lipzen A."/>
            <person name="Chen C."/>
            <person name="Yan M."/>
            <person name="Daum C."/>
            <person name="Ng V."/>
            <person name="Clum A."/>
            <person name="Steindorff A."/>
            <person name="Ohm R.A."/>
            <person name="Martin F."/>
            <person name="Silar P."/>
            <person name="Natvig D.O."/>
            <person name="Lalanne C."/>
            <person name="Gautier V."/>
            <person name="Ament-Velasquez S.L."/>
            <person name="Kruys A."/>
            <person name="Hutchinson M.I."/>
            <person name="Powell A.J."/>
            <person name="Barry K."/>
            <person name="Miller A.N."/>
            <person name="Grigoriev I.V."/>
            <person name="Debuchy R."/>
            <person name="Gladieux P."/>
            <person name="Hiltunen Thoren M."/>
            <person name="Johannesson H."/>
        </authorList>
    </citation>
    <scope>NUCLEOTIDE SEQUENCE</scope>
    <source>
        <strain evidence="2">PSN243</strain>
    </source>
</reference>
<evidence type="ECO:0000313" key="3">
    <source>
        <dbReference type="Proteomes" id="UP001321760"/>
    </source>
</evidence>
<accession>A0AAV9GJ15</accession>
<sequence>MWLKADSATSPQKQERSSTKTLSVDAKNRCSHNAGSRASNQGEQIFAVAPMPAGIPLCVDTLAPFSHSGKSAGTGVQTTSSQLGLANVSTCAGSYTCAIGAAFAIMADAASP</sequence>
<feature type="region of interest" description="Disordered" evidence="1">
    <location>
        <begin position="1"/>
        <end position="41"/>
    </location>
</feature>
<dbReference type="Proteomes" id="UP001321760">
    <property type="component" value="Unassembled WGS sequence"/>
</dbReference>
<keyword evidence="3" id="KW-1185">Reference proteome</keyword>
<dbReference type="AlphaFoldDB" id="A0AAV9GJ15"/>
<protein>
    <submittedName>
        <fullName evidence="2">Uncharacterized protein</fullName>
    </submittedName>
</protein>
<feature type="compositionally biased region" description="Polar residues" evidence="1">
    <location>
        <begin position="31"/>
        <end position="41"/>
    </location>
</feature>
<evidence type="ECO:0000256" key="1">
    <source>
        <dbReference type="SAM" id="MobiDB-lite"/>
    </source>
</evidence>
<organism evidence="2 3">
    <name type="scientific">Podospora aff. communis PSN243</name>
    <dbReference type="NCBI Taxonomy" id="3040156"/>
    <lineage>
        <taxon>Eukaryota</taxon>
        <taxon>Fungi</taxon>
        <taxon>Dikarya</taxon>
        <taxon>Ascomycota</taxon>
        <taxon>Pezizomycotina</taxon>
        <taxon>Sordariomycetes</taxon>
        <taxon>Sordariomycetidae</taxon>
        <taxon>Sordariales</taxon>
        <taxon>Podosporaceae</taxon>
        <taxon>Podospora</taxon>
    </lineage>
</organism>